<dbReference type="CDD" id="cd01448">
    <property type="entry name" value="TST_Repeat_1"/>
    <property type="match status" value="1"/>
</dbReference>
<dbReference type="InterPro" id="IPR036873">
    <property type="entry name" value="Rhodanese-like_dom_sf"/>
</dbReference>
<dbReference type="GeneTree" id="ENSGT00510000046773"/>
<reference evidence="7" key="1">
    <citation type="submission" date="2025-08" db="UniProtKB">
        <authorList>
            <consortium name="Ensembl"/>
        </authorList>
    </citation>
    <scope>IDENTIFICATION</scope>
</reference>
<evidence type="ECO:0000259" key="6">
    <source>
        <dbReference type="PROSITE" id="PS50206"/>
    </source>
</evidence>
<feature type="domain" description="Rhodanese" evidence="6">
    <location>
        <begin position="63"/>
        <end position="182"/>
    </location>
</feature>
<dbReference type="OMA" id="LLDVRWQ"/>
<evidence type="ECO:0000256" key="3">
    <source>
        <dbReference type="ARBA" id="ARBA00022737"/>
    </source>
</evidence>
<dbReference type="SUPFAM" id="SSF52821">
    <property type="entry name" value="Rhodanese/Cell cycle control phosphatase"/>
    <property type="match status" value="2"/>
</dbReference>
<dbReference type="STRING" id="109280.ENSHCOP00000005265"/>
<dbReference type="InterPro" id="IPR001307">
    <property type="entry name" value="Thiosulphate_STrfase_CS"/>
</dbReference>
<evidence type="ECO:0000256" key="2">
    <source>
        <dbReference type="ARBA" id="ARBA00022679"/>
    </source>
</evidence>
<dbReference type="Gene3D" id="3.40.250.10">
    <property type="entry name" value="Rhodanese-like domain"/>
    <property type="match status" value="2"/>
</dbReference>
<dbReference type="PANTHER" id="PTHR11364">
    <property type="entry name" value="THIOSULFATE SULFERTANSFERASE"/>
    <property type="match status" value="1"/>
</dbReference>
<dbReference type="Pfam" id="PF00581">
    <property type="entry name" value="Rhodanese"/>
    <property type="match status" value="2"/>
</dbReference>
<keyword evidence="4" id="KW-0496">Mitochondrion</keyword>
<dbReference type="PANTHER" id="PTHR11364:SF27">
    <property type="entry name" value="SULFURTRANSFERASE"/>
    <property type="match status" value="1"/>
</dbReference>
<dbReference type="Ensembl" id="ENSHCOT00000005664.1">
    <property type="protein sequence ID" value="ENSHCOP00000005265.1"/>
    <property type="gene ID" value="ENSHCOG00000006897.1"/>
</dbReference>
<evidence type="ECO:0000256" key="1">
    <source>
        <dbReference type="ARBA" id="ARBA00004173"/>
    </source>
</evidence>
<dbReference type="InterPro" id="IPR045078">
    <property type="entry name" value="TST/MPST-like"/>
</dbReference>
<keyword evidence="2 5" id="KW-0808">Transferase</keyword>
<evidence type="ECO:0000313" key="8">
    <source>
        <dbReference type="Proteomes" id="UP000264820"/>
    </source>
</evidence>
<reference evidence="7" key="2">
    <citation type="submission" date="2025-09" db="UniProtKB">
        <authorList>
            <consortium name="Ensembl"/>
        </authorList>
    </citation>
    <scope>IDENTIFICATION</scope>
</reference>
<sequence>MRQTAMMKFGLKRINGTSFYWLFLSGALYCWSSEAHLHTIMAAQARAVVSAQWLADAIRNGLVGSKIRVLDSSWYLPITKRDPKAEFAEKHIPGSSYFDIDECSDQSSPYDHMLPTSSHFSRYVGELGIGNDTHVVVYDTNGFGSYSAPRVWWMFRLFGHNSVSVLDGGMKNWLAEGRPVTSEQVKPERKDFKVSTNNTAWVKTYEDVLENISTKTIQVVDARSAGRYRGVEPEPREGTLPGHFPGAINMPFTSFLEASGKYLANEDLSRLFREAGVKLDQPLWATCGSGVTACLVVLAAHLLGHPGVCVYDGSWAEWFKRASPENVISEGEGKEM</sequence>
<comment type="subcellular location">
    <subcellularLocation>
        <location evidence="1">Mitochondrion</location>
    </subcellularLocation>
</comment>
<dbReference type="Proteomes" id="UP000264820">
    <property type="component" value="Unplaced"/>
</dbReference>
<evidence type="ECO:0000256" key="5">
    <source>
        <dbReference type="RuleBase" id="RU000507"/>
    </source>
</evidence>
<dbReference type="FunFam" id="3.40.250.10:FF:000001">
    <property type="entry name" value="Sulfurtransferase"/>
    <property type="match status" value="1"/>
</dbReference>
<accession>A0A3Q2XKW6</accession>
<dbReference type="SMART" id="SM00450">
    <property type="entry name" value="RHOD"/>
    <property type="match status" value="2"/>
</dbReference>
<name>A0A3Q2XKW6_HIPCM</name>
<protein>
    <recommendedName>
        <fullName evidence="5">Sulfurtransferase</fullName>
    </recommendedName>
</protein>
<dbReference type="InterPro" id="IPR001763">
    <property type="entry name" value="Rhodanese-like_dom"/>
</dbReference>
<keyword evidence="8" id="KW-1185">Reference proteome</keyword>
<evidence type="ECO:0000313" key="7">
    <source>
        <dbReference type="Ensembl" id="ENSHCOP00000005265.1"/>
    </source>
</evidence>
<dbReference type="GO" id="GO:0004792">
    <property type="term" value="F:thiosulfate-cyanide sulfurtransferase activity"/>
    <property type="evidence" value="ECO:0007669"/>
    <property type="project" value="InterPro"/>
</dbReference>
<organism evidence="7 8">
    <name type="scientific">Hippocampus comes</name>
    <name type="common">Tiger tail seahorse</name>
    <dbReference type="NCBI Taxonomy" id="109280"/>
    <lineage>
        <taxon>Eukaryota</taxon>
        <taxon>Metazoa</taxon>
        <taxon>Chordata</taxon>
        <taxon>Craniata</taxon>
        <taxon>Vertebrata</taxon>
        <taxon>Euteleostomi</taxon>
        <taxon>Actinopterygii</taxon>
        <taxon>Neopterygii</taxon>
        <taxon>Teleostei</taxon>
        <taxon>Neoteleostei</taxon>
        <taxon>Acanthomorphata</taxon>
        <taxon>Syngnathiaria</taxon>
        <taxon>Syngnathiformes</taxon>
        <taxon>Syngnathoidei</taxon>
        <taxon>Syngnathidae</taxon>
        <taxon>Hippocampus</taxon>
    </lineage>
</organism>
<dbReference type="PROSITE" id="PS00683">
    <property type="entry name" value="RHODANESE_2"/>
    <property type="match status" value="1"/>
</dbReference>
<dbReference type="GO" id="GO:0005739">
    <property type="term" value="C:mitochondrion"/>
    <property type="evidence" value="ECO:0007669"/>
    <property type="project" value="UniProtKB-SubCell"/>
</dbReference>
<evidence type="ECO:0000256" key="4">
    <source>
        <dbReference type="ARBA" id="ARBA00023128"/>
    </source>
</evidence>
<dbReference type="CDD" id="cd01449">
    <property type="entry name" value="TST_Repeat_2"/>
    <property type="match status" value="1"/>
</dbReference>
<dbReference type="PROSITE" id="PS50206">
    <property type="entry name" value="RHODANESE_3"/>
    <property type="match status" value="2"/>
</dbReference>
<dbReference type="FunFam" id="3.40.250.10:FF:000008">
    <property type="entry name" value="Sulfurtransferase"/>
    <property type="match status" value="1"/>
</dbReference>
<keyword evidence="3" id="KW-0677">Repeat</keyword>
<proteinExistence type="predicted"/>
<dbReference type="AlphaFoldDB" id="A0A3Q2XKW6"/>
<feature type="domain" description="Rhodanese" evidence="6">
    <location>
        <begin position="213"/>
        <end position="327"/>
    </location>
</feature>